<organism evidence="1 2">
    <name type="scientific">Datura stramonium</name>
    <name type="common">Jimsonweed</name>
    <name type="synonym">Common thornapple</name>
    <dbReference type="NCBI Taxonomy" id="4076"/>
    <lineage>
        <taxon>Eukaryota</taxon>
        <taxon>Viridiplantae</taxon>
        <taxon>Streptophyta</taxon>
        <taxon>Embryophyta</taxon>
        <taxon>Tracheophyta</taxon>
        <taxon>Spermatophyta</taxon>
        <taxon>Magnoliopsida</taxon>
        <taxon>eudicotyledons</taxon>
        <taxon>Gunneridae</taxon>
        <taxon>Pentapetalae</taxon>
        <taxon>asterids</taxon>
        <taxon>lamiids</taxon>
        <taxon>Solanales</taxon>
        <taxon>Solanaceae</taxon>
        <taxon>Solanoideae</taxon>
        <taxon>Datureae</taxon>
        <taxon>Datura</taxon>
    </lineage>
</organism>
<name>A0ABS8T348_DATST</name>
<comment type="caution">
    <text evidence="1">The sequence shown here is derived from an EMBL/GenBank/DDBJ whole genome shotgun (WGS) entry which is preliminary data.</text>
</comment>
<keyword evidence="2" id="KW-1185">Reference proteome</keyword>
<accession>A0ABS8T348</accession>
<evidence type="ECO:0000313" key="1">
    <source>
        <dbReference type="EMBL" id="MCD7465378.1"/>
    </source>
</evidence>
<evidence type="ECO:0000313" key="2">
    <source>
        <dbReference type="Proteomes" id="UP000823775"/>
    </source>
</evidence>
<reference evidence="1 2" key="1">
    <citation type="journal article" date="2021" name="BMC Genomics">
        <title>Datura genome reveals duplications of psychoactive alkaloid biosynthetic genes and high mutation rate following tissue culture.</title>
        <authorList>
            <person name="Rajewski A."/>
            <person name="Carter-House D."/>
            <person name="Stajich J."/>
            <person name="Litt A."/>
        </authorList>
    </citation>
    <scope>NUCLEOTIDE SEQUENCE [LARGE SCALE GENOMIC DNA]</scope>
    <source>
        <strain evidence="1">AR-01</strain>
    </source>
</reference>
<sequence>MAKYGSNEEPCTANPKTLMFLDMKLATQTRRGATTEDIGKWLSVELEEDLTLQVHPNRRVRHGICIRRPHFKSRKCLSLKHPHDLHTTNPTQGSEQLNSGVNLKVRDKAGQPDCVQLIMNDQQVKNFDNTNRTNEVLDDEHEKDGQRAKEIEPTVDVDSKQLRMMLGFLCKPRSYVKNIIVELLSSGAQMSSSRSQGMGHVHREGGWLTFTLAKKEVGWPSRSWGSPGFGLESFIAFVTGCLCSQLTRLGQPCICGAPPCSR</sequence>
<proteinExistence type="predicted"/>
<protein>
    <submittedName>
        <fullName evidence="1">Uncharacterized protein</fullName>
    </submittedName>
</protein>
<dbReference type="EMBL" id="JACEIK010001042">
    <property type="protein sequence ID" value="MCD7465378.1"/>
    <property type="molecule type" value="Genomic_DNA"/>
</dbReference>
<dbReference type="Proteomes" id="UP000823775">
    <property type="component" value="Unassembled WGS sequence"/>
</dbReference>
<gene>
    <name evidence="1" type="ORF">HAX54_001193</name>
</gene>